<feature type="region of interest" description="Disordered" evidence="1">
    <location>
        <begin position="1"/>
        <end position="37"/>
    </location>
</feature>
<comment type="caution">
    <text evidence="2">The sequence shown here is derived from an EMBL/GenBank/DDBJ whole genome shotgun (WGS) entry which is preliminary data.</text>
</comment>
<accession>A0ABM9W214</accession>
<protein>
    <submittedName>
        <fullName evidence="2">Uncharacterized protein</fullName>
    </submittedName>
</protein>
<feature type="region of interest" description="Disordered" evidence="1">
    <location>
        <begin position="46"/>
        <end position="65"/>
    </location>
</feature>
<organism evidence="2 3">
    <name type="scientific">Sporomusa sphaeroides DSM 2875</name>
    <dbReference type="NCBI Taxonomy" id="1337886"/>
    <lineage>
        <taxon>Bacteria</taxon>
        <taxon>Bacillati</taxon>
        <taxon>Bacillota</taxon>
        <taxon>Negativicutes</taxon>
        <taxon>Selenomonadales</taxon>
        <taxon>Sporomusaceae</taxon>
        <taxon>Sporomusa</taxon>
    </lineage>
</organism>
<dbReference type="RefSeq" id="WP_075756206.1">
    <property type="nucleotide sequence ID" value="NZ_CP146991.1"/>
</dbReference>
<dbReference type="Proteomes" id="UP000245702">
    <property type="component" value="Unassembled WGS sequence"/>
</dbReference>
<sequence length="65" mass="7071">MNKSTKQQEQEANASVGYGPNNPEPLSFKESEIPKDKDALHAAAEYINSTPSVNPVTEAVNRTEP</sequence>
<dbReference type="EMBL" id="FCOW01000008">
    <property type="protein sequence ID" value="CVK19219.1"/>
    <property type="molecule type" value="Genomic_DNA"/>
</dbReference>
<evidence type="ECO:0000313" key="2">
    <source>
        <dbReference type="EMBL" id="CVK19219.1"/>
    </source>
</evidence>
<feature type="compositionally biased region" description="Basic and acidic residues" evidence="1">
    <location>
        <begin position="27"/>
        <end position="37"/>
    </location>
</feature>
<keyword evidence="3" id="KW-1185">Reference proteome</keyword>
<feature type="compositionally biased region" description="Polar residues" evidence="1">
    <location>
        <begin position="1"/>
        <end position="13"/>
    </location>
</feature>
<proteinExistence type="predicted"/>
<gene>
    <name evidence="2" type="ORF">SSPH_01868</name>
</gene>
<reference evidence="2 3" key="1">
    <citation type="submission" date="2016-01" db="EMBL/GenBank/DDBJ databases">
        <authorList>
            <person name="Brown R."/>
        </authorList>
    </citation>
    <scope>NUCLEOTIDE SEQUENCE [LARGE SCALE GENOMIC DNA]</scope>
    <source>
        <strain evidence="2">Sporomusa sphaeroides DSM 2875</strain>
    </source>
</reference>
<evidence type="ECO:0000256" key="1">
    <source>
        <dbReference type="SAM" id="MobiDB-lite"/>
    </source>
</evidence>
<evidence type="ECO:0000313" key="3">
    <source>
        <dbReference type="Proteomes" id="UP000245702"/>
    </source>
</evidence>
<name>A0ABM9W214_9FIRM</name>